<protein>
    <submittedName>
        <fullName evidence="2">Uncharacterized protein</fullName>
    </submittedName>
</protein>
<proteinExistence type="predicted"/>
<organism evidence="2 3">
    <name type="scientific">Triticum urartu</name>
    <name type="common">Red wild einkorn</name>
    <name type="synonym">Crithodium urartu</name>
    <dbReference type="NCBI Taxonomy" id="4572"/>
    <lineage>
        <taxon>Eukaryota</taxon>
        <taxon>Viridiplantae</taxon>
        <taxon>Streptophyta</taxon>
        <taxon>Embryophyta</taxon>
        <taxon>Tracheophyta</taxon>
        <taxon>Spermatophyta</taxon>
        <taxon>Magnoliopsida</taxon>
        <taxon>Liliopsida</taxon>
        <taxon>Poales</taxon>
        <taxon>Poaceae</taxon>
        <taxon>BOP clade</taxon>
        <taxon>Pooideae</taxon>
        <taxon>Triticodae</taxon>
        <taxon>Triticeae</taxon>
        <taxon>Triticinae</taxon>
        <taxon>Triticum</taxon>
    </lineage>
</organism>
<dbReference type="EnsemblPlants" id="TuG1812G0200006235.01.T01">
    <property type="protein sequence ID" value="TuG1812G0200006235.01.T01.cds385818"/>
    <property type="gene ID" value="TuG1812G0200006235.01"/>
</dbReference>
<dbReference type="Proteomes" id="UP000015106">
    <property type="component" value="Chromosome 2"/>
</dbReference>
<evidence type="ECO:0000313" key="3">
    <source>
        <dbReference type="Proteomes" id="UP000015106"/>
    </source>
</evidence>
<keyword evidence="3" id="KW-1185">Reference proteome</keyword>
<evidence type="ECO:0000256" key="1">
    <source>
        <dbReference type="SAM" id="MobiDB-lite"/>
    </source>
</evidence>
<feature type="region of interest" description="Disordered" evidence="1">
    <location>
        <begin position="1"/>
        <end position="34"/>
    </location>
</feature>
<dbReference type="Gramene" id="TuG1812G0200006235.01.T01">
    <property type="protein sequence ID" value="TuG1812G0200006235.01.T01.cds385818"/>
    <property type="gene ID" value="TuG1812G0200006235.01"/>
</dbReference>
<dbReference type="AlphaFoldDB" id="A0A8R7TPJ2"/>
<name>A0A8R7TPJ2_TRIUA</name>
<evidence type="ECO:0000313" key="2">
    <source>
        <dbReference type="EnsemblPlants" id="TuG1812G0200006235.01.T01.cds385818"/>
    </source>
</evidence>
<reference evidence="3" key="1">
    <citation type="journal article" date="2013" name="Nature">
        <title>Draft genome of the wheat A-genome progenitor Triticum urartu.</title>
        <authorList>
            <person name="Ling H.Q."/>
            <person name="Zhao S."/>
            <person name="Liu D."/>
            <person name="Wang J."/>
            <person name="Sun H."/>
            <person name="Zhang C."/>
            <person name="Fan H."/>
            <person name="Li D."/>
            <person name="Dong L."/>
            <person name="Tao Y."/>
            <person name="Gao C."/>
            <person name="Wu H."/>
            <person name="Li Y."/>
            <person name="Cui Y."/>
            <person name="Guo X."/>
            <person name="Zheng S."/>
            <person name="Wang B."/>
            <person name="Yu K."/>
            <person name="Liang Q."/>
            <person name="Yang W."/>
            <person name="Lou X."/>
            <person name="Chen J."/>
            <person name="Feng M."/>
            <person name="Jian J."/>
            <person name="Zhang X."/>
            <person name="Luo G."/>
            <person name="Jiang Y."/>
            <person name="Liu J."/>
            <person name="Wang Z."/>
            <person name="Sha Y."/>
            <person name="Zhang B."/>
            <person name="Wu H."/>
            <person name="Tang D."/>
            <person name="Shen Q."/>
            <person name="Xue P."/>
            <person name="Zou S."/>
            <person name="Wang X."/>
            <person name="Liu X."/>
            <person name="Wang F."/>
            <person name="Yang Y."/>
            <person name="An X."/>
            <person name="Dong Z."/>
            <person name="Zhang K."/>
            <person name="Zhang X."/>
            <person name="Luo M.C."/>
            <person name="Dvorak J."/>
            <person name="Tong Y."/>
            <person name="Wang J."/>
            <person name="Yang H."/>
            <person name="Li Z."/>
            <person name="Wang D."/>
            <person name="Zhang A."/>
            <person name="Wang J."/>
        </authorList>
    </citation>
    <scope>NUCLEOTIDE SEQUENCE</scope>
    <source>
        <strain evidence="3">cv. G1812</strain>
    </source>
</reference>
<sequence>MEEGRKKGRESKEDRGGDVPTLAGQRCVNQGVPASTRDPRIAATAVTFLHAVSFEESGGAITPASVQEVIALNRPSLLGSACGGRRRHHRVPL</sequence>
<accession>A0A8R7TPJ2</accession>
<reference evidence="2" key="2">
    <citation type="submission" date="2018-03" db="EMBL/GenBank/DDBJ databases">
        <title>The Triticum urartu genome reveals the dynamic nature of wheat genome evolution.</title>
        <authorList>
            <person name="Ling H."/>
            <person name="Ma B."/>
            <person name="Shi X."/>
            <person name="Liu H."/>
            <person name="Dong L."/>
            <person name="Sun H."/>
            <person name="Cao Y."/>
            <person name="Gao Q."/>
            <person name="Zheng S."/>
            <person name="Li Y."/>
            <person name="Yu Y."/>
            <person name="Du H."/>
            <person name="Qi M."/>
            <person name="Li Y."/>
            <person name="Yu H."/>
            <person name="Cui Y."/>
            <person name="Wang N."/>
            <person name="Chen C."/>
            <person name="Wu H."/>
            <person name="Zhao Y."/>
            <person name="Zhang J."/>
            <person name="Li Y."/>
            <person name="Zhou W."/>
            <person name="Zhang B."/>
            <person name="Hu W."/>
            <person name="Eijk M."/>
            <person name="Tang J."/>
            <person name="Witsenboer H."/>
            <person name="Zhao S."/>
            <person name="Li Z."/>
            <person name="Zhang A."/>
            <person name="Wang D."/>
            <person name="Liang C."/>
        </authorList>
    </citation>
    <scope>NUCLEOTIDE SEQUENCE [LARGE SCALE GENOMIC DNA]</scope>
    <source>
        <strain evidence="2">cv. G1812</strain>
    </source>
</reference>
<reference evidence="2" key="3">
    <citation type="submission" date="2022-06" db="UniProtKB">
        <authorList>
            <consortium name="EnsemblPlants"/>
        </authorList>
    </citation>
    <scope>IDENTIFICATION</scope>
</reference>